<gene>
    <name evidence="3" type="ORF">S01H4_00059</name>
</gene>
<feature type="transmembrane region" description="Helical" evidence="1">
    <location>
        <begin position="119"/>
        <end position="144"/>
    </location>
</feature>
<organism evidence="3">
    <name type="scientific">marine sediment metagenome</name>
    <dbReference type="NCBI Taxonomy" id="412755"/>
    <lineage>
        <taxon>unclassified sequences</taxon>
        <taxon>metagenomes</taxon>
        <taxon>ecological metagenomes</taxon>
    </lineage>
</organism>
<dbReference type="AlphaFoldDB" id="X1ALG8"/>
<keyword evidence="1" id="KW-0812">Transmembrane</keyword>
<feature type="domain" description="Urease accessory protein UreH-like transmembrane" evidence="2">
    <location>
        <begin position="7"/>
        <end position="207"/>
    </location>
</feature>
<feature type="transmembrane region" description="Helical" evidence="1">
    <location>
        <begin position="193"/>
        <end position="211"/>
    </location>
</feature>
<feature type="transmembrane region" description="Helical" evidence="1">
    <location>
        <begin position="79"/>
        <end position="98"/>
    </location>
</feature>
<accession>X1ALG8</accession>
<name>X1ALG8_9ZZZZ</name>
<comment type="caution">
    <text evidence="3">The sequence shown here is derived from an EMBL/GenBank/DDBJ whole genome shotgun (WGS) entry which is preliminary data.</text>
</comment>
<dbReference type="InterPro" id="IPR039447">
    <property type="entry name" value="UreH-like_TM_dom"/>
</dbReference>
<keyword evidence="1" id="KW-1133">Transmembrane helix</keyword>
<sequence>MINIIELFTIGIAMAFGPCLFFCTPIVLSYIAGTQDSWRKGFKSVLIFSLSRAFICVLLGTLAGLFGKILTTTLDKYSLTIYFIGGIFISLSGILILLGKNPNLHLCQILRKYTVEDDIRNTIILGIIIGLLPCTPLLGILVYISLVSKDLWQGALLGLSFGVGTMISPLIIFGILVSALPKKIIKNPKTFEIFKKVCGFLLFLFGVQLIVSQII</sequence>
<evidence type="ECO:0000259" key="2">
    <source>
        <dbReference type="Pfam" id="PF13386"/>
    </source>
</evidence>
<dbReference type="InterPro" id="IPR051790">
    <property type="entry name" value="Cytochrome_c-biogenesis_DsbD"/>
</dbReference>
<feature type="transmembrane region" description="Helical" evidence="1">
    <location>
        <begin position="156"/>
        <end position="181"/>
    </location>
</feature>
<dbReference type="EMBL" id="BART01000006">
    <property type="protein sequence ID" value="GAG60811.1"/>
    <property type="molecule type" value="Genomic_DNA"/>
</dbReference>
<reference evidence="3" key="1">
    <citation type="journal article" date="2014" name="Front. Microbiol.">
        <title>High frequency of phylogenetically diverse reductive dehalogenase-homologous genes in deep subseafloor sedimentary metagenomes.</title>
        <authorList>
            <person name="Kawai M."/>
            <person name="Futagami T."/>
            <person name="Toyoda A."/>
            <person name="Takaki Y."/>
            <person name="Nishi S."/>
            <person name="Hori S."/>
            <person name="Arai W."/>
            <person name="Tsubouchi T."/>
            <person name="Morono Y."/>
            <person name="Uchiyama I."/>
            <person name="Ito T."/>
            <person name="Fujiyama A."/>
            <person name="Inagaki F."/>
            <person name="Takami H."/>
        </authorList>
    </citation>
    <scope>NUCLEOTIDE SEQUENCE</scope>
    <source>
        <strain evidence="3">Expedition CK06-06</strain>
    </source>
</reference>
<dbReference type="PANTHER" id="PTHR31272">
    <property type="entry name" value="CYTOCHROME C-TYPE BIOGENESIS PROTEIN HI_1454-RELATED"/>
    <property type="match status" value="1"/>
</dbReference>
<dbReference type="Pfam" id="PF13386">
    <property type="entry name" value="DsbD_2"/>
    <property type="match status" value="1"/>
</dbReference>
<protein>
    <recommendedName>
        <fullName evidence="2">Urease accessory protein UreH-like transmembrane domain-containing protein</fullName>
    </recommendedName>
</protein>
<evidence type="ECO:0000256" key="1">
    <source>
        <dbReference type="SAM" id="Phobius"/>
    </source>
</evidence>
<keyword evidence="1" id="KW-0472">Membrane</keyword>
<proteinExistence type="predicted"/>
<feature type="transmembrane region" description="Helical" evidence="1">
    <location>
        <begin position="45"/>
        <end position="67"/>
    </location>
</feature>
<dbReference type="PANTHER" id="PTHR31272:SF9">
    <property type="entry name" value="BLL1027 PROTEIN"/>
    <property type="match status" value="1"/>
</dbReference>
<evidence type="ECO:0000313" key="3">
    <source>
        <dbReference type="EMBL" id="GAG60811.1"/>
    </source>
</evidence>
<feature type="transmembrane region" description="Helical" evidence="1">
    <location>
        <begin position="12"/>
        <end position="33"/>
    </location>
</feature>